<dbReference type="AlphaFoldDB" id="X6PF97"/>
<dbReference type="Gene3D" id="2.60.120.920">
    <property type="match status" value="1"/>
</dbReference>
<proteinExistence type="predicted"/>
<dbReference type="Proteomes" id="UP000023152">
    <property type="component" value="Unassembled WGS sequence"/>
</dbReference>
<protein>
    <recommendedName>
        <fullName evidence="3">B30.2/SPRY domain-containing protein</fullName>
    </recommendedName>
</protein>
<sequence>MSQSPGEPEKRKNKTLVWDCSVNPDKISLNSYFTVATQYAKTSTIRTHFLKRGSGRHILNIKVIKLGHVGIGLVNKAFKIDSDWVGGNKNSYGTWDNVIGYYSGAELKLPNGKKLVEKDIVTVDLDMNELSFSWAVNGTYFGSDGPDATLAPTDWAFAASVWNTNDCVEIFVVFFNFVCMFENAIVTGSISKYVHMLTKTFGRLMLYFVKSDLGILIYNPSDPGDRRTSKKKKKRNFNAKQSISSENWFEKKKGFVNNKNK</sequence>
<accession>X6PF97</accession>
<reference evidence="1 2" key="1">
    <citation type="journal article" date="2013" name="Curr. Biol.">
        <title>The Genome of the Foraminiferan Reticulomyxa filosa.</title>
        <authorList>
            <person name="Glockner G."/>
            <person name="Hulsmann N."/>
            <person name="Schleicher M."/>
            <person name="Noegel A.A."/>
            <person name="Eichinger L."/>
            <person name="Gallinger C."/>
            <person name="Pawlowski J."/>
            <person name="Sierra R."/>
            <person name="Euteneuer U."/>
            <person name="Pillet L."/>
            <person name="Moustafa A."/>
            <person name="Platzer M."/>
            <person name="Groth M."/>
            <person name="Szafranski K."/>
            <person name="Schliwa M."/>
        </authorList>
    </citation>
    <scope>NUCLEOTIDE SEQUENCE [LARGE SCALE GENOMIC DNA]</scope>
</reference>
<dbReference type="SUPFAM" id="SSF49899">
    <property type="entry name" value="Concanavalin A-like lectins/glucanases"/>
    <property type="match status" value="1"/>
</dbReference>
<dbReference type="EMBL" id="ASPP01000298">
    <property type="protein sequence ID" value="ETO36783.1"/>
    <property type="molecule type" value="Genomic_DNA"/>
</dbReference>
<gene>
    <name evidence="1" type="ORF">RFI_00279</name>
</gene>
<evidence type="ECO:0000313" key="2">
    <source>
        <dbReference type="Proteomes" id="UP000023152"/>
    </source>
</evidence>
<keyword evidence="2" id="KW-1185">Reference proteome</keyword>
<organism evidence="1 2">
    <name type="scientific">Reticulomyxa filosa</name>
    <dbReference type="NCBI Taxonomy" id="46433"/>
    <lineage>
        <taxon>Eukaryota</taxon>
        <taxon>Sar</taxon>
        <taxon>Rhizaria</taxon>
        <taxon>Retaria</taxon>
        <taxon>Foraminifera</taxon>
        <taxon>Monothalamids</taxon>
        <taxon>Reticulomyxidae</taxon>
        <taxon>Reticulomyxa</taxon>
    </lineage>
</organism>
<name>X6PF97_RETFI</name>
<dbReference type="InterPro" id="IPR043136">
    <property type="entry name" value="B30.2/SPRY_sf"/>
</dbReference>
<dbReference type="InterPro" id="IPR013320">
    <property type="entry name" value="ConA-like_dom_sf"/>
</dbReference>
<comment type="caution">
    <text evidence="1">The sequence shown here is derived from an EMBL/GenBank/DDBJ whole genome shotgun (WGS) entry which is preliminary data.</text>
</comment>
<evidence type="ECO:0000313" key="1">
    <source>
        <dbReference type="EMBL" id="ETO36783.1"/>
    </source>
</evidence>
<evidence type="ECO:0008006" key="3">
    <source>
        <dbReference type="Google" id="ProtNLM"/>
    </source>
</evidence>